<comment type="caution">
    <text evidence="2">The sequence shown here is derived from an EMBL/GenBank/DDBJ whole genome shotgun (WGS) entry which is preliminary data.</text>
</comment>
<evidence type="ECO:0000256" key="1">
    <source>
        <dbReference type="SAM" id="MobiDB-lite"/>
    </source>
</evidence>
<dbReference type="EMBL" id="JABVXQ010000011">
    <property type="protein sequence ID" value="KAF6086171.1"/>
    <property type="molecule type" value="Genomic_DNA"/>
</dbReference>
<name>A0A834DN19_9CHIR</name>
<evidence type="ECO:0000313" key="3">
    <source>
        <dbReference type="Proteomes" id="UP000664940"/>
    </source>
</evidence>
<accession>A0A834DN19</accession>
<sequence>MQDASRHPGGSTCSCPCGSISTILPENSPAGWRRQPRPCSPCRAWCHCDADGFATGLSRPPGEGFHQHLSCLFSHFPPSSLSSHHGKKCTQAQPPRDKPKCQPDSAPACHIWEDRKAKSKDVARKGRRNIQLTSALAPALPSVLPSMDITF</sequence>
<feature type="region of interest" description="Disordered" evidence="1">
    <location>
        <begin position="78"/>
        <end position="107"/>
    </location>
</feature>
<dbReference type="Proteomes" id="UP000664940">
    <property type="component" value="Unassembled WGS sequence"/>
</dbReference>
<reference evidence="2 3" key="1">
    <citation type="journal article" date="2020" name="Nature">
        <title>Six reference-quality genomes reveal evolution of bat adaptations.</title>
        <authorList>
            <person name="Jebb D."/>
            <person name="Huang Z."/>
            <person name="Pippel M."/>
            <person name="Hughes G.M."/>
            <person name="Lavrichenko K."/>
            <person name="Devanna P."/>
            <person name="Winkler S."/>
            <person name="Jermiin L.S."/>
            <person name="Skirmuntt E.C."/>
            <person name="Katzourakis A."/>
            <person name="Burkitt-Gray L."/>
            <person name="Ray D.A."/>
            <person name="Sullivan K.A.M."/>
            <person name="Roscito J.G."/>
            <person name="Kirilenko B.M."/>
            <person name="Davalos L.M."/>
            <person name="Corthals A.P."/>
            <person name="Power M.L."/>
            <person name="Jones G."/>
            <person name="Ransome R.D."/>
            <person name="Dechmann D.K.N."/>
            <person name="Locatelli A.G."/>
            <person name="Puechmaille S.J."/>
            <person name="Fedrigo O."/>
            <person name="Jarvis E.D."/>
            <person name="Hiller M."/>
            <person name="Vernes S.C."/>
            <person name="Myers E.W."/>
            <person name="Teeling E.C."/>
        </authorList>
    </citation>
    <scope>NUCLEOTIDE SEQUENCE [LARGE SCALE GENOMIC DNA]</scope>
    <source>
        <strain evidence="2">Bat1K_MPI-CBG_1</strain>
    </source>
</reference>
<proteinExistence type="predicted"/>
<dbReference type="AlphaFoldDB" id="A0A834DN19"/>
<gene>
    <name evidence="2" type="ORF">HJG60_008377</name>
</gene>
<evidence type="ECO:0000313" key="2">
    <source>
        <dbReference type="EMBL" id="KAF6086171.1"/>
    </source>
</evidence>
<organism evidence="2 3">
    <name type="scientific">Phyllostomus discolor</name>
    <name type="common">pale spear-nosed bat</name>
    <dbReference type="NCBI Taxonomy" id="89673"/>
    <lineage>
        <taxon>Eukaryota</taxon>
        <taxon>Metazoa</taxon>
        <taxon>Chordata</taxon>
        <taxon>Craniata</taxon>
        <taxon>Vertebrata</taxon>
        <taxon>Euteleostomi</taxon>
        <taxon>Mammalia</taxon>
        <taxon>Eutheria</taxon>
        <taxon>Laurasiatheria</taxon>
        <taxon>Chiroptera</taxon>
        <taxon>Yangochiroptera</taxon>
        <taxon>Phyllostomidae</taxon>
        <taxon>Phyllostominae</taxon>
        <taxon>Phyllostomus</taxon>
    </lineage>
</organism>
<protein>
    <submittedName>
        <fullName evidence="2">Uncharacterized protein</fullName>
    </submittedName>
</protein>